<keyword evidence="14" id="KW-0573">Peptidoglycan synthesis</keyword>
<dbReference type="GO" id="GO:0071555">
    <property type="term" value="P:cell wall organization"/>
    <property type="evidence" value="ECO:0007669"/>
    <property type="project" value="UniProtKB-KW"/>
</dbReference>
<proteinExistence type="inferred from homology"/>
<dbReference type="GO" id="GO:0046677">
    <property type="term" value="P:response to antibiotic"/>
    <property type="evidence" value="ECO:0007669"/>
    <property type="project" value="UniProtKB-UniRule"/>
</dbReference>
<evidence type="ECO:0000256" key="3">
    <source>
        <dbReference type="ARBA" id="ARBA00012374"/>
    </source>
</evidence>
<evidence type="ECO:0000256" key="13">
    <source>
        <dbReference type="ARBA" id="ARBA00047594"/>
    </source>
</evidence>
<dbReference type="Pfam" id="PF02673">
    <property type="entry name" value="BacA"/>
    <property type="match status" value="1"/>
</dbReference>
<dbReference type="AlphaFoldDB" id="A0A2M7G2I8"/>
<evidence type="ECO:0000256" key="6">
    <source>
        <dbReference type="ARBA" id="ARBA00022692"/>
    </source>
</evidence>
<evidence type="ECO:0000256" key="14">
    <source>
        <dbReference type="HAMAP-Rule" id="MF_01006"/>
    </source>
</evidence>
<keyword evidence="10 14" id="KW-0046">Antibiotic resistance</keyword>
<evidence type="ECO:0000256" key="12">
    <source>
        <dbReference type="ARBA" id="ARBA00032932"/>
    </source>
</evidence>
<dbReference type="GO" id="GO:0005886">
    <property type="term" value="C:plasma membrane"/>
    <property type="evidence" value="ECO:0007669"/>
    <property type="project" value="UniProtKB-SubCell"/>
</dbReference>
<evidence type="ECO:0000256" key="7">
    <source>
        <dbReference type="ARBA" id="ARBA00022801"/>
    </source>
</evidence>
<dbReference type="GO" id="GO:0050380">
    <property type="term" value="F:undecaprenyl-diphosphatase activity"/>
    <property type="evidence" value="ECO:0007669"/>
    <property type="project" value="UniProtKB-UniRule"/>
</dbReference>
<keyword evidence="8 14" id="KW-1133">Transmembrane helix</keyword>
<dbReference type="GO" id="GO:0009252">
    <property type="term" value="P:peptidoglycan biosynthetic process"/>
    <property type="evidence" value="ECO:0007669"/>
    <property type="project" value="UniProtKB-KW"/>
</dbReference>
<evidence type="ECO:0000256" key="2">
    <source>
        <dbReference type="ARBA" id="ARBA00010621"/>
    </source>
</evidence>
<dbReference type="Proteomes" id="UP000231019">
    <property type="component" value="Unassembled WGS sequence"/>
</dbReference>
<dbReference type="EMBL" id="PFFQ01000041">
    <property type="protein sequence ID" value="PIW15991.1"/>
    <property type="molecule type" value="Genomic_DNA"/>
</dbReference>
<dbReference type="EC" id="3.6.1.27" evidence="3 14"/>
<evidence type="ECO:0000313" key="16">
    <source>
        <dbReference type="Proteomes" id="UP000231019"/>
    </source>
</evidence>
<dbReference type="PANTHER" id="PTHR30622">
    <property type="entry name" value="UNDECAPRENYL-DIPHOSPHATASE"/>
    <property type="match status" value="1"/>
</dbReference>
<comment type="subcellular location">
    <subcellularLocation>
        <location evidence="1 14">Cell membrane</location>
        <topology evidence="1 14">Multi-pass membrane protein</topology>
    </subcellularLocation>
</comment>
<dbReference type="HAMAP" id="MF_01006">
    <property type="entry name" value="Undec_diphosphatase"/>
    <property type="match status" value="1"/>
</dbReference>
<evidence type="ECO:0000256" key="4">
    <source>
        <dbReference type="ARBA" id="ARBA00021581"/>
    </source>
</evidence>
<sequence length="261" mass="28684">MRFYQAATLGLIQGITEFLPVSSTAHLISLPRLWGWQRPGLSFDTSLHLGTLLATGLYLRQDFKRILESLQKPLPQNEVFDLFLSSLPAGLAGLLLEKRIEKYLRSTQTLSWGILIGALFMAWADAQKQAQPLKQPTRLSRFLTGSSQALALFPGISRSGVTLATGLACGLERALAARESFLIGFPIITAAGLFKLKDFVKNPPNAKELGLLATALASASLSGYFCLKLLLRFLEQNSLKPFVLYRLGLTLFLLSQKSSEI</sequence>
<evidence type="ECO:0000256" key="9">
    <source>
        <dbReference type="ARBA" id="ARBA00023136"/>
    </source>
</evidence>
<protein>
    <recommendedName>
        <fullName evidence="4 14">Undecaprenyl-diphosphatase</fullName>
        <ecNumber evidence="3 14">3.6.1.27</ecNumber>
    </recommendedName>
    <alternativeName>
        <fullName evidence="12 14">Bacitracin resistance protein</fullName>
    </alternativeName>
    <alternativeName>
        <fullName evidence="11 14">Undecaprenyl pyrophosphate phosphatase</fullName>
    </alternativeName>
</protein>
<keyword evidence="5 14" id="KW-1003">Cell membrane</keyword>
<evidence type="ECO:0000256" key="11">
    <source>
        <dbReference type="ARBA" id="ARBA00032707"/>
    </source>
</evidence>
<gene>
    <name evidence="14" type="primary">uppP</name>
    <name evidence="15" type="ORF">COW36_14860</name>
</gene>
<dbReference type="GO" id="GO:0008360">
    <property type="term" value="P:regulation of cell shape"/>
    <property type="evidence" value="ECO:0007669"/>
    <property type="project" value="UniProtKB-KW"/>
</dbReference>
<organism evidence="15 16">
    <name type="scientific">bacterium (Candidatus Blackallbacteria) CG17_big_fil_post_rev_8_21_14_2_50_48_46</name>
    <dbReference type="NCBI Taxonomy" id="2014261"/>
    <lineage>
        <taxon>Bacteria</taxon>
        <taxon>Candidatus Blackallbacteria</taxon>
    </lineage>
</organism>
<keyword evidence="14" id="KW-0133">Cell shape</keyword>
<evidence type="ECO:0000256" key="10">
    <source>
        <dbReference type="ARBA" id="ARBA00023251"/>
    </source>
</evidence>
<accession>A0A2M7G2I8</accession>
<reference evidence="15 16" key="1">
    <citation type="submission" date="2017-09" db="EMBL/GenBank/DDBJ databases">
        <title>Depth-based differentiation of microbial function through sediment-hosted aquifers and enrichment of novel symbionts in the deep terrestrial subsurface.</title>
        <authorList>
            <person name="Probst A.J."/>
            <person name="Ladd B."/>
            <person name="Jarett J.K."/>
            <person name="Geller-Mcgrath D.E."/>
            <person name="Sieber C.M."/>
            <person name="Emerson J.B."/>
            <person name="Anantharaman K."/>
            <person name="Thomas B.C."/>
            <person name="Malmstrom R."/>
            <person name="Stieglmeier M."/>
            <person name="Klingl A."/>
            <person name="Woyke T."/>
            <person name="Ryan C.M."/>
            <person name="Banfield J.F."/>
        </authorList>
    </citation>
    <scope>NUCLEOTIDE SEQUENCE [LARGE SCALE GENOMIC DNA]</scope>
    <source>
        <strain evidence="15">CG17_big_fil_post_rev_8_21_14_2_50_48_46</strain>
    </source>
</reference>
<comment type="miscellaneous">
    <text evidence="14">Bacitracin is thought to be involved in the inhibition of peptidoglycan synthesis by sequestering undecaprenyl diphosphate, thereby reducing the pool of lipid carrier available.</text>
</comment>
<comment type="similarity">
    <text evidence="2 14">Belongs to the UppP family.</text>
</comment>
<keyword evidence="6 14" id="KW-0812">Transmembrane</keyword>
<comment type="function">
    <text evidence="14">Catalyzes the dephosphorylation of undecaprenyl diphosphate (UPP). Confers resistance to bacitracin.</text>
</comment>
<evidence type="ECO:0000256" key="5">
    <source>
        <dbReference type="ARBA" id="ARBA00022475"/>
    </source>
</evidence>
<keyword evidence="9 14" id="KW-0472">Membrane</keyword>
<dbReference type="InterPro" id="IPR003824">
    <property type="entry name" value="UppP"/>
</dbReference>
<dbReference type="PANTHER" id="PTHR30622:SF4">
    <property type="entry name" value="UNDECAPRENYL-DIPHOSPHATASE"/>
    <property type="match status" value="1"/>
</dbReference>
<evidence type="ECO:0000256" key="8">
    <source>
        <dbReference type="ARBA" id="ARBA00022989"/>
    </source>
</evidence>
<keyword evidence="14" id="KW-0961">Cell wall biogenesis/degradation</keyword>
<evidence type="ECO:0000313" key="15">
    <source>
        <dbReference type="EMBL" id="PIW15991.1"/>
    </source>
</evidence>
<evidence type="ECO:0000256" key="1">
    <source>
        <dbReference type="ARBA" id="ARBA00004651"/>
    </source>
</evidence>
<keyword evidence="7 14" id="KW-0378">Hydrolase</keyword>
<name>A0A2M7G2I8_9BACT</name>
<comment type="caution">
    <text evidence="15">The sequence shown here is derived from an EMBL/GenBank/DDBJ whole genome shotgun (WGS) entry which is preliminary data.</text>
</comment>
<comment type="catalytic activity">
    <reaction evidence="13 14">
        <text>di-trans,octa-cis-undecaprenyl diphosphate + H2O = di-trans,octa-cis-undecaprenyl phosphate + phosphate + H(+)</text>
        <dbReference type="Rhea" id="RHEA:28094"/>
        <dbReference type="ChEBI" id="CHEBI:15377"/>
        <dbReference type="ChEBI" id="CHEBI:15378"/>
        <dbReference type="ChEBI" id="CHEBI:43474"/>
        <dbReference type="ChEBI" id="CHEBI:58405"/>
        <dbReference type="ChEBI" id="CHEBI:60392"/>
        <dbReference type="EC" id="3.6.1.27"/>
    </reaction>
</comment>